<comment type="caution">
    <text evidence="6">The sequence shown here is derived from an EMBL/GenBank/DDBJ whole genome shotgun (WGS) entry which is preliminary data.</text>
</comment>
<dbReference type="GO" id="GO:0008984">
    <property type="term" value="F:protein-glutamate methylesterase activity"/>
    <property type="evidence" value="ECO:0007669"/>
    <property type="project" value="UniProtKB-EC"/>
</dbReference>
<feature type="active site" evidence="4">
    <location>
        <position position="38"/>
    </location>
</feature>
<evidence type="ECO:0000256" key="3">
    <source>
        <dbReference type="ARBA" id="ARBA00048267"/>
    </source>
</evidence>
<dbReference type="Proteomes" id="UP000031433">
    <property type="component" value="Unassembled WGS sequence"/>
</dbReference>
<keyword evidence="1 4" id="KW-0378">Hydrolase</keyword>
<dbReference type="SUPFAM" id="SSF52738">
    <property type="entry name" value="Methylesterase CheB, C-terminal domain"/>
    <property type="match status" value="1"/>
</dbReference>
<dbReference type="CDD" id="cd16432">
    <property type="entry name" value="CheB_Rec"/>
    <property type="match status" value="1"/>
</dbReference>
<evidence type="ECO:0000313" key="6">
    <source>
        <dbReference type="EMBL" id="KIE41430.1"/>
    </source>
</evidence>
<keyword evidence="7" id="KW-1185">Reference proteome</keyword>
<dbReference type="GO" id="GO:0000156">
    <property type="term" value="F:phosphorelay response regulator activity"/>
    <property type="evidence" value="ECO:0007669"/>
    <property type="project" value="InterPro"/>
</dbReference>
<reference evidence="6 7" key="1">
    <citation type="submission" date="2015-01" db="EMBL/GenBank/DDBJ databases">
        <title>Genome sequence of the anaerobic bacterium Geobacter soli GSS01, a dissimilatory Fe(III) reducer from soil.</title>
        <authorList>
            <person name="Yang G."/>
            <person name="Zhou S."/>
        </authorList>
    </citation>
    <scope>NUCLEOTIDE SEQUENCE [LARGE SCALE GENOMIC DNA]</scope>
    <source>
        <strain evidence="6 7">GSS01</strain>
    </source>
</reference>
<dbReference type="RefSeq" id="WP_039643176.1">
    <property type="nucleotide sequence ID" value="NZ_JXBL01000001.1"/>
</dbReference>
<feature type="active site" evidence="4">
    <location>
        <position position="131"/>
    </location>
</feature>
<evidence type="ECO:0000256" key="4">
    <source>
        <dbReference type="PROSITE-ProRule" id="PRU00050"/>
    </source>
</evidence>
<protein>
    <recommendedName>
        <fullName evidence="2">protein-glutamate methylesterase</fullName>
        <ecNumber evidence="2">3.1.1.61</ecNumber>
    </recommendedName>
</protein>
<dbReference type="AlphaFoldDB" id="A0A0C1U0V2"/>
<dbReference type="PANTHER" id="PTHR42872:SF3">
    <property type="entry name" value="PROTEIN-GLUTAMATE METHYLESTERASE_PROTEIN-GLUTAMINE GLUTAMINASE 1"/>
    <property type="match status" value="1"/>
</dbReference>
<evidence type="ECO:0000259" key="5">
    <source>
        <dbReference type="PROSITE" id="PS50122"/>
    </source>
</evidence>
<dbReference type="GO" id="GO:0006935">
    <property type="term" value="P:chemotaxis"/>
    <property type="evidence" value="ECO:0007669"/>
    <property type="project" value="UniProtKB-UniRule"/>
</dbReference>
<name>A0A0C1U0V2_9BACT</name>
<accession>A0A0C1U0V2</accession>
<evidence type="ECO:0000313" key="7">
    <source>
        <dbReference type="Proteomes" id="UP000031433"/>
    </source>
</evidence>
<dbReference type="Pfam" id="PF01339">
    <property type="entry name" value="CheB_methylest"/>
    <property type="match status" value="1"/>
</dbReference>
<proteinExistence type="predicted"/>
<sequence>MFNGNIVVIGVSTGGPITLKTLFSTLPRLEAAVIVVLHIQPGMDERVALSLAKVSVMPVSLAKDGEYLRTGHVYLAPGGCHLALEGNRRIMLVSGPRVNYVQPSADVTMKSLQRSRSNVFVGIVLTGMGNDGAEGIRHIKSIGGITIAQDRETASVYGMPRSAIATGAVDYVLPDVKMGKLIERLVNGE</sequence>
<dbReference type="EC" id="3.1.1.61" evidence="2"/>
<organism evidence="6 7">
    <name type="scientific">Geobacter soli</name>
    <dbReference type="NCBI Taxonomy" id="1510391"/>
    <lineage>
        <taxon>Bacteria</taxon>
        <taxon>Pseudomonadati</taxon>
        <taxon>Thermodesulfobacteriota</taxon>
        <taxon>Desulfuromonadia</taxon>
        <taxon>Geobacterales</taxon>
        <taxon>Geobacteraceae</taxon>
        <taxon>Geobacter</taxon>
    </lineage>
</organism>
<feature type="domain" description="CheB-type methylesterase" evidence="5">
    <location>
        <begin position="1"/>
        <end position="189"/>
    </location>
</feature>
<evidence type="ECO:0000256" key="1">
    <source>
        <dbReference type="ARBA" id="ARBA00022801"/>
    </source>
</evidence>
<feature type="active site" evidence="4">
    <location>
        <position position="12"/>
    </location>
</feature>
<dbReference type="GO" id="GO:0005737">
    <property type="term" value="C:cytoplasm"/>
    <property type="evidence" value="ECO:0007669"/>
    <property type="project" value="InterPro"/>
</dbReference>
<dbReference type="InterPro" id="IPR000673">
    <property type="entry name" value="Sig_transdc_resp-reg_Me-estase"/>
</dbReference>
<dbReference type="InterPro" id="IPR035909">
    <property type="entry name" value="CheB_C"/>
</dbReference>
<dbReference type="Gene3D" id="3.40.50.180">
    <property type="entry name" value="Methylesterase CheB, C-terminal domain"/>
    <property type="match status" value="1"/>
</dbReference>
<gene>
    <name evidence="6" type="ORF">SE37_01670</name>
</gene>
<comment type="catalytic activity">
    <reaction evidence="3">
        <text>[protein]-L-glutamate 5-O-methyl ester + H2O = L-glutamyl-[protein] + methanol + H(+)</text>
        <dbReference type="Rhea" id="RHEA:23236"/>
        <dbReference type="Rhea" id="RHEA-COMP:10208"/>
        <dbReference type="Rhea" id="RHEA-COMP:10311"/>
        <dbReference type="ChEBI" id="CHEBI:15377"/>
        <dbReference type="ChEBI" id="CHEBI:15378"/>
        <dbReference type="ChEBI" id="CHEBI:17790"/>
        <dbReference type="ChEBI" id="CHEBI:29973"/>
        <dbReference type="ChEBI" id="CHEBI:82795"/>
        <dbReference type="EC" id="3.1.1.61"/>
    </reaction>
</comment>
<dbReference type="PANTHER" id="PTHR42872">
    <property type="entry name" value="PROTEIN-GLUTAMATE METHYLESTERASE/PROTEIN-GLUTAMINE GLUTAMINASE"/>
    <property type="match status" value="1"/>
</dbReference>
<keyword evidence="4" id="KW-0145">Chemotaxis</keyword>
<evidence type="ECO:0000256" key="2">
    <source>
        <dbReference type="ARBA" id="ARBA00039140"/>
    </source>
</evidence>
<dbReference type="PROSITE" id="PS50122">
    <property type="entry name" value="CHEB"/>
    <property type="match status" value="1"/>
</dbReference>
<dbReference type="EMBL" id="JXBL01000001">
    <property type="protein sequence ID" value="KIE41430.1"/>
    <property type="molecule type" value="Genomic_DNA"/>
</dbReference>